<name>A0A6A5WW45_9PLEO</name>
<feature type="compositionally biased region" description="Polar residues" evidence="1">
    <location>
        <begin position="73"/>
        <end position="91"/>
    </location>
</feature>
<feature type="compositionally biased region" description="Low complexity" evidence="1">
    <location>
        <begin position="113"/>
        <end position="122"/>
    </location>
</feature>
<dbReference type="EMBL" id="ML977573">
    <property type="protein sequence ID" value="KAF2003305.1"/>
    <property type="molecule type" value="Genomic_DNA"/>
</dbReference>
<dbReference type="OrthoDB" id="4159781at2759"/>
<feature type="compositionally biased region" description="Low complexity" evidence="1">
    <location>
        <begin position="1"/>
        <end position="22"/>
    </location>
</feature>
<proteinExistence type="predicted"/>
<dbReference type="PANTHER" id="PTHR37540:SF5">
    <property type="entry name" value="TRANSCRIPTION FACTOR DOMAIN-CONTAINING PROTEIN"/>
    <property type="match status" value="1"/>
</dbReference>
<keyword evidence="3" id="KW-1185">Reference proteome</keyword>
<evidence type="ECO:0000256" key="1">
    <source>
        <dbReference type="SAM" id="MobiDB-lite"/>
    </source>
</evidence>
<organism evidence="2 3">
    <name type="scientific">Amniculicola lignicola CBS 123094</name>
    <dbReference type="NCBI Taxonomy" id="1392246"/>
    <lineage>
        <taxon>Eukaryota</taxon>
        <taxon>Fungi</taxon>
        <taxon>Dikarya</taxon>
        <taxon>Ascomycota</taxon>
        <taxon>Pezizomycotina</taxon>
        <taxon>Dothideomycetes</taxon>
        <taxon>Pleosporomycetidae</taxon>
        <taxon>Pleosporales</taxon>
        <taxon>Amniculicolaceae</taxon>
        <taxon>Amniculicola</taxon>
    </lineage>
</organism>
<accession>A0A6A5WW45</accession>
<feature type="region of interest" description="Disordered" evidence="1">
    <location>
        <begin position="1"/>
        <end position="128"/>
    </location>
</feature>
<evidence type="ECO:0000313" key="3">
    <source>
        <dbReference type="Proteomes" id="UP000799779"/>
    </source>
</evidence>
<dbReference type="AlphaFoldDB" id="A0A6A5WW45"/>
<dbReference type="Proteomes" id="UP000799779">
    <property type="component" value="Unassembled WGS sequence"/>
</dbReference>
<feature type="compositionally biased region" description="Basic and acidic residues" evidence="1">
    <location>
        <begin position="54"/>
        <end position="72"/>
    </location>
</feature>
<protein>
    <submittedName>
        <fullName evidence="2">Uncharacterized protein</fullName>
    </submittedName>
</protein>
<sequence>MGIAAPPRQQSQSRRTSTSPPAKAKGFDGGVVFITGNNPEDFKKKKVMKQVRQKAMDDYLSKNKKVKSEDSTATRNHSVASGSDRQGSTDSGLVPSNEEALRIYEQRSKRRPSSPARSPRSSNGQPISQTSISNMQVQMARPSPSIDSLMASAPIVRPSRTGIMLIYDVKITPPFQSIGTPLDPFKTMPQAPHPRVSVEGLKFHCSRVFGTRAMGQYWIPTLVKSPHAFLSTLCIASAHNDAIQSRPVESVQTLALRQEVMHLISKNLVNPDSRVNDFNIIALTQLIASEIIAGEQAALAYHESGVAAMVRQRGGINKLGVSGRLASTLSWVSLESAILREAKPEAMYRNFCTAATSRNFPPTATLPESPLFRPQNRKGFVTLQRSPRYQERTLRLLNEIHQMMEFFSHATEDSHRNDASIKNLYKRITSSATYPSAAELQKRGNVLTYLDWTYEAIRVTAVLQATAILKRVPLSEALKYAAPTQNLSDMYASSSASRSNESLVSPTAVRHDSPVTGFSTSPAWATSPVMPQDLPQENPFTFVPSTNHNMTASSKTHRPSLSTHASSSFSTQASSSLSLSLSFPSASFSAASTPTTTLLSSLKTALENSDLSACWGDMAGVLLWIGLTVGAASSRQADKVSRKWFAALAVRCSILLCFEHPECVHATLVKMGEVVEGLDVKKVEDVSGKRRRRDE</sequence>
<dbReference type="PANTHER" id="PTHR37540">
    <property type="entry name" value="TRANSCRIPTION FACTOR (ACR-2), PUTATIVE-RELATED-RELATED"/>
    <property type="match status" value="1"/>
</dbReference>
<gene>
    <name evidence="2" type="ORF">P154DRAFT_103246</name>
</gene>
<reference evidence="2" key="1">
    <citation type="journal article" date="2020" name="Stud. Mycol.">
        <title>101 Dothideomycetes genomes: a test case for predicting lifestyles and emergence of pathogens.</title>
        <authorList>
            <person name="Haridas S."/>
            <person name="Albert R."/>
            <person name="Binder M."/>
            <person name="Bloem J."/>
            <person name="Labutti K."/>
            <person name="Salamov A."/>
            <person name="Andreopoulos B."/>
            <person name="Baker S."/>
            <person name="Barry K."/>
            <person name="Bills G."/>
            <person name="Bluhm B."/>
            <person name="Cannon C."/>
            <person name="Castanera R."/>
            <person name="Culley D."/>
            <person name="Daum C."/>
            <person name="Ezra D."/>
            <person name="Gonzalez J."/>
            <person name="Henrissat B."/>
            <person name="Kuo A."/>
            <person name="Liang C."/>
            <person name="Lipzen A."/>
            <person name="Lutzoni F."/>
            <person name="Magnuson J."/>
            <person name="Mondo S."/>
            <person name="Nolan M."/>
            <person name="Ohm R."/>
            <person name="Pangilinan J."/>
            <person name="Park H.-J."/>
            <person name="Ramirez L."/>
            <person name="Alfaro M."/>
            <person name="Sun H."/>
            <person name="Tritt A."/>
            <person name="Yoshinaga Y."/>
            <person name="Zwiers L.-H."/>
            <person name="Turgeon B."/>
            <person name="Goodwin S."/>
            <person name="Spatafora J."/>
            <person name="Crous P."/>
            <person name="Grigoriev I."/>
        </authorList>
    </citation>
    <scope>NUCLEOTIDE SEQUENCE</scope>
    <source>
        <strain evidence="2">CBS 123094</strain>
    </source>
</reference>
<feature type="region of interest" description="Disordered" evidence="1">
    <location>
        <begin position="546"/>
        <end position="565"/>
    </location>
</feature>
<evidence type="ECO:0000313" key="2">
    <source>
        <dbReference type="EMBL" id="KAF2003305.1"/>
    </source>
</evidence>